<proteinExistence type="predicted"/>
<keyword evidence="1" id="KW-0812">Transmembrane</keyword>
<feature type="transmembrane region" description="Helical" evidence="1">
    <location>
        <begin position="41"/>
        <end position="60"/>
    </location>
</feature>
<keyword evidence="1" id="KW-1133">Transmembrane helix</keyword>
<organism evidence="2 3">
    <name type="scientific">Delitschia confertaspora ATCC 74209</name>
    <dbReference type="NCBI Taxonomy" id="1513339"/>
    <lineage>
        <taxon>Eukaryota</taxon>
        <taxon>Fungi</taxon>
        <taxon>Dikarya</taxon>
        <taxon>Ascomycota</taxon>
        <taxon>Pezizomycotina</taxon>
        <taxon>Dothideomycetes</taxon>
        <taxon>Pleosporomycetidae</taxon>
        <taxon>Pleosporales</taxon>
        <taxon>Delitschiaceae</taxon>
        <taxon>Delitschia</taxon>
    </lineage>
</organism>
<dbReference type="OrthoDB" id="3944023at2759"/>
<gene>
    <name evidence="2" type="ORF">GQ43DRAFT_56999</name>
</gene>
<evidence type="ECO:0000313" key="2">
    <source>
        <dbReference type="EMBL" id="KAF2200857.1"/>
    </source>
</evidence>
<name>A0A9P4MSC5_9PLEO</name>
<feature type="transmembrane region" description="Helical" evidence="1">
    <location>
        <begin position="110"/>
        <end position="129"/>
    </location>
</feature>
<keyword evidence="1" id="KW-0472">Membrane</keyword>
<evidence type="ECO:0000313" key="3">
    <source>
        <dbReference type="Proteomes" id="UP000799536"/>
    </source>
</evidence>
<accession>A0A9P4MSC5</accession>
<feature type="transmembrane region" description="Helical" evidence="1">
    <location>
        <begin position="80"/>
        <end position="103"/>
    </location>
</feature>
<dbReference type="Proteomes" id="UP000799536">
    <property type="component" value="Unassembled WGS sequence"/>
</dbReference>
<reference evidence="2" key="1">
    <citation type="journal article" date="2020" name="Stud. Mycol.">
        <title>101 Dothideomycetes genomes: a test case for predicting lifestyles and emergence of pathogens.</title>
        <authorList>
            <person name="Haridas S."/>
            <person name="Albert R."/>
            <person name="Binder M."/>
            <person name="Bloem J."/>
            <person name="Labutti K."/>
            <person name="Salamov A."/>
            <person name="Andreopoulos B."/>
            <person name="Baker S."/>
            <person name="Barry K."/>
            <person name="Bills G."/>
            <person name="Bluhm B."/>
            <person name="Cannon C."/>
            <person name="Castanera R."/>
            <person name="Culley D."/>
            <person name="Daum C."/>
            <person name="Ezra D."/>
            <person name="Gonzalez J."/>
            <person name="Henrissat B."/>
            <person name="Kuo A."/>
            <person name="Liang C."/>
            <person name="Lipzen A."/>
            <person name="Lutzoni F."/>
            <person name="Magnuson J."/>
            <person name="Mondo S."/>
            <person name="Nolan M."/>
            <person name="Ohm R."/>
            <person name="Pangilinan J."/>
            <person name="Park H.-J."/>
            <person name="Ramirez L."/>
            <person name="Alfaro M."/>
            <person name="Sun H."/>
            <person name="Tritt A."/>
            <person name="Yoshinaga Y."/>
            <person name="Zwiers L.-H."/>
            <person name="Turgeon B."/>
            <person name="Goodwin S."/>
            <person name="Spatafora J."/>
            <person name="Crous P."/>
            <person name="Grigoriev I."/>
        </authorList>
    </citation>
    <scope>NUCLEOTIDE SEQUENCE</scope>
    <source>
        <strain evidence="2">ATCC 74209</strain>
    </source>
</reference>
<comment type="caution">
    <text evidence="2">The sequence shown here is derived from an EMBL/GenBank/DDBJ whole genome shotgun (WGS) entry which is preliminary data.</text>
</comment>
<dbReference type="AlphaFoldDB" id="A0A9P4MSC5"/>
<protein>
    <submittedName>
        <fullName evidence="2">Uncharacterized protein</fullName>
    </submittedName>
</protein>
<dbReference type="EMBL" id="ML994002">
    <property type="protein sequence ID" value="KAF2200857.1"/>
    <property type="molecule type" value="Genomic_DNA"/>
</dbReference>
<evidence type="ECO:0000256" key="1">
    <source>
        <dbReference type="SAM" id="Phobius"/>
    </source>
</evidence>
<sequence>MSSTSSSKNPLLPIAEPHTPGLQLKVHKSEDTPQELRVAECLLLVSTILLGLFHIVILNLDLAPSTRDTIGASFVPIAEALPRALYVGFPAAGIFFIAAPFIVKRNCIGFARCLVIFCYLFGATWGASFGPSRLN</sequence>
<keyword evidence="3" id="KW-1185">Reference proteome</keyword>